<name>I9PNE5_9BACE</name>
<gene>
    <name evidence="5" type="ORF">HMPREF1061_03360</name>
</gene>
<dbReference type="AlphaFoldDB" id="I9PNE5"/>
<dbReference type="InterPro" id="IPR000485">
    <property type="entry name" value="AsnC-type_HTH_dom"/>
</dbReference>
<dbReference type="GO" id="GO:0005829">
    <property type="term" value="C:cytosol"/>
    <property type="evidence" value="ECO:0007669"/>
    <property type="project" value="TreeGrafter"/>
</dbReference>
<dbReference type="GO" id="GO:0043565">
    <property type="term" value="F:sequence-specific DNA binding"/>
    <property type="evidence" value="ECO:0007669"/>
    <property type="project" value="InterPro"/>
</dbReference>
<dbReference type="SUPFAM" id="SSF46785">
    <property type="entry name" value="Winged helix' DNA-binding domain"/>
    <property type="match status" value="1"/>
</dbReference>
<dbReference type="PANTHER" id="PTHR30154">
    <property type="entry name" value="LEUCINE-RESPONSIVE REGULATORY PROTEIN"/>
    <property type="match status" value="1"/>
</dbReference>
<dbReference type="InterPro" id="IPR011008">
    <property type="entry name" value="Dimeric_a/b-barrel"/>
</dbReference>
<dbReference type="PANTHER" id="PTHR30154:SF34">
    <property type="entry name" value="TRANSCRIPTIONAL REGULATOR AZLB"/>
    <property type="match status" value="1"/>
</dbReference>
<evidence type="ECO:0000256" key="3">
    <source>
        <dbReference type="ARBA" id="ARBA00023163"/>
    </source>
</evidence>
<organism evidence="5 6">
    <name type="scientific">Bacteroides caccae CL03T12C61</name>
    <dbReference type="NCBI Taxonomy" id="997873"/>
    <lineage>
        <taxon>Bacteria</taxon>
        <taxon>Pseudomonadati</taxon>
        <taxon>Bacteroidota</taxon>
        <taxon>Bacteroidia</taxon>
        <taxon>Bacteroidales</taxon>
        <taxon>Bacteroidaceae</taxon>
        <taxon>Bacteroides</taxon>
    </lineage>
</organism>
<sequence length="194" mass="22359">MIAPLFFAFSYFFSRKRRIIKINLYICLLFDNNWKLQFIIMERIDNLDRQILEIISQNARIPFKDVAAECGVSRAAIHQRVQRLIDLGVIVGSGYHVNPKSLGYRTCTYVGIKLEKGSMYKSVVAELQKIPEIVECHFTTGPYTMLTKLYACDNEHLMDLLNNKMQEIPGVVATETLISLEQSIKKEIPIRVEK</sequence>
<dbReference type="InterPro" id="IPR019887">
    <property type="entry name" value="Tscrpt_reg_AsnC/Lrp_C"/>
</dbReference>
<dbReference type="Gene3D" id="3.30.70.920">
    <property type="match status" value="1"/>
</dbReference>
<dbReference type="EMBL" id="AGXF01000017">
    <property type="protein sequence ID" value="EIY18021.1"/>
    <property type="molecule type" value="Genomic_DNA"/>
</dbReference>
<evidence type="ECO:0000313" key="5">
    <source>
        <dbReference type="EMBL" id="EIY18021.1"/>
    </source>
</evidence>
<dbReference type="PRINTS" id="PR00033">
    <property type="entry name" value="HTHASNC"/>
</dbReference>
<dbReference type="HOGENOM" id="CLU_091233_5_0_10"/>
<keyword evidence="6" id="KW-1185">Reference proteome</keyword>
<dbReference type="InterPro" id="IPR019888">
    <property type="entry name" value="Tscrpt_reg_AsnC-like"/>
</dbReference>
<dbReference type="InterPro" id="IPR036388">
    <property type="entry name" value="WH-like_DNA-bd_sf"/>
</dbReference>
<protein>
    <recommendedName>
        <fullName evidence="4">HTH asnC-type domain-containing protein</fullName>
    </recommendedName>
</protein>
<evidence type="ECO:0000256" key="2">
    <source>
        <dbReference type="ARBA" id="ARBA00023125"/>
    </source>
</evidence>
<dbReference type="PROSITE" id="PS50956">
    <property type="entry name" value="HTH_ASNC_2"/>
    <property type="match status" value="1"/>
</dbReference>
<evidence type="ECO:0000313" key="6">
    <source>
        <dbReference type="Proteomes" id="UP000002965"/>
    </source>
</evidence>
<proteinExistence type="predicted"/>
<dbReference type="Gene3D" id="1.10.10.10">
    <property type="entry name" value="Winged helix-like DNA-binding domain superfamily/Winged helix DNA-binding domain"/>
    <property type="match status" value="1"/>
</dbReference>
<dbReference type="SMART" id="SM00344">
    <property type="entry name" value="HTH_ASNC"/>
    <property type="match status" value="1"/>
</dbReference>
<dbReference type="SUPFAM" id="SSF54909">
    <property type="entry name" value="Dimeric alpha+beta barrel"/>
    <property type="match status" value="1"/>
</dbReference>
<dbReference type="Pfam" id="PF01037">
    <property type="entry name" value="AsnC_trans_reg"/>
    <property type="match status" value="1"/>
</dbReference>
<feature type="domain" description="HTH asnC-type" evidence="4">
    <location>
        <begin position="44"/>
        <end position="105"/>
    </location>
</feature>
<keyword evidence="2" id="KW-0238">DNA-binding</keyword>
<accession>I9PNE5</accession>
<dbReference type="InterPro" id="IPR036390">
    <property type="entry name" value="WH_DNA-bd_sf"/>
</dbReference>
<keyword evidence="3" id="KW-0804">Transcription</keyword>
<evidence type="ECO:0000259" key="4">
    <source>
        <dbReference type="PROSITE" id="PS50956"/>
    </source>
</evidence>
<keyword evidence="1" id="KW-0805">Transcription regulation</keyword>
<dbReference type="PATRIC" id="fig|997873.3.peg.3497"/>
<evidence type="ECO:0000256" key="1">
    <source>
        <dbReference type="ARBA" id="ARBA00023015"/>
    </source>
</evidence>
<dbReference type="GO" id="GO:0043200">
    <property type="term" value="P:response to amino acid"/>
    <property type="evidence" value="ECO:0007669"/>
    <property type="project" value="TreeGrafter"/>
</dbReference>
<reference evidence="5 6" key="1">
    <citation type="submission" date="2012-02" db="EMBL/GenBank/DDBJ databases">
        <title>The Genome Sequence of Bacteroides caccae CL03T12C61.</title>
        <authorList>
            <consortium name="The Broad Institute Genome Sequencing Platform"/>
            <person name="Earl A."/>
            <person name="Ward D."/>
            <person name="Feldgarden M."/>
            <person name="Gevers D."/>
            <person name="Zitomersky N.L."/>
            <person name="Coyne M.J."/>
            <person name="Comstock L.E."/>
            <person name="Young S.K."/>
            <person name="Zeng Q."/>
            <person name="Gargeya S."/>
            <person name="Fitzgerald M."/>
            <person name="Haas B."/>
            <person name="Abouelleil A."/>
            <person name="Alvarado L."/>
            <person name="Arachchi H.M."/>
            <person name="Berlin A."/>
            <person name="Chapman S.B."/>
            <person name="Gearin G."/>
            <person name="Goldberg J."/>
            <person name="Griggs A."/>
            <person name="Gujja S."/>
            <person name="Hansen M."/>
            <person name="Heiman D."/>
            <person name="Howarth C."/>
            <person name="Larimer J."/>
            <person name="Lui A."/>
            <person name="MacDonald P.J.P."/>
            <person name="McCowen C."/>
            <person name="Montmayeur A."/>
            <person name="Murphy C."/>
            <person name="Neiman D."/>
            <person name="Pearson M."/>
            <person name="Priest M."/>
            <person name="Roberts A."/>
            <person name="Saif S."/>
            <person name="Shea T."/>
            <person name="Sisk P."/>
            <person name="Stolte C."/>
            <person name="Sykes S."/>
            <person name="Wortman J."/>
            <person name="Nusbaum C."/>
            <person name="Birren B."/>
        </authorList>
    </citation>
    <scope>NUCLEOTIDE SEQUENCE [LARGE SCALE GENOMIC DNA]</scope>
    <source>
        <strain evidence="5 6">CL03T12C61</strain>
    </source>
</reference>
<dbReference type="Proteomes" id="UP000002965">
    <property type="component" value="Unassembled WGS sequence"/>
</dbReference>
<dbReference type="Pfam" id="PF13404">
    <property type="entry name" value="HTH_AsnC-type"/>
    <property type="match status" value="1"/>
</dbReference>
<comment type="caution">
    <text evidence="5">The sequence shown here is derived from an EMBL/GenBank/DDBJ whole genome shotgun (WGS) entry which is preliminary data.</text>
</comment>